<protein>
    <submittedName>
        <fullName evidence="2">Pimeloyl-ACP methyl ester carboxylesterase</fullName>
    </submittedName>
</protein>
<keyword evidence="3" id="KW-1185">Reference proteome</keyword>
<evidence type="ECO:0000259" key="1">
    <source>
        <dbReference type="Pfam" id="PF00561"/>
    </source>
</evidence>
<dbReference type="RefSeq" id="WP_243741665.1">
    <property type="nucleotide sequence ID" value="NZ_BAABHR010000011.1"/>
</dbReference>
<dbReference type="InterPro" id="IPR029058">
    <property type="entry name" value="AB_hydrolase_fold"/>
</dbReference>
<dbReference type="InterPro" id="IPR050471">
    <property type="entry name" value="AB_hydrolase"/>
</dbReference>
<organism evidence="2 3">
    <name type="scientific">Actinomycetospora succinea</name>
    <dbReference type="NCBI Taxonomy" id="663603"/>
    <lineage>
        <taxon>Bacteria</taxon>
        <taxon>Bacillati</taxon>
        <taxon>Actinomycetota</taxon>
        <taxon>Actinomycetes</taxon>
        <taxon>Pseudonocardiales</taxon>
        <taxon>Pseudonocardiaceae</taxon>
        <taxon>Actinomycetospora</taxon>
    </lineage>
</organism>
<dbReference type="InterPro" id="IPR000073">
    <property type="entry name" value="AB_hydrolase_1"/>
</dbReference>
<dbReference type="EMBL" id="SNYO01000003">
    <property type="protein sequence ID" value="TDQ60929.1"/>
    <property type="molecule type" value="Genomic_DNA"/>
</dbReference>
<dbReference type="PANTHER" id="PTHR43433">
    <property type="entry name" value="HYDROLASE, ALPHA/BETA FOLD FAMILY PROTEIN"/>
    <property type="match status" value="1"/>
</dbReference>
<feature type="domain" description="AB hydrolase-1" evidence="1">
    <location>
        <begin position="64"/>
        <end position="314"/>
    </location>
</feature>
<comment type="caution">
    <text evidence="2">The sequence shown here is derived from an EMBL/GenBank/DDBJ whole genome shotgun (WGS) entry which is preliminary data.</text>
</comment>
<dbReference type="SUPFAM" id="SSF53474">
    <property type="entry name" value="alpha/beta-Hydrolases"/>
    <property type="match status" value="1"/>
</dbReference>
<dbReference type="Proteomes" id="UP000295705">
    <property type="component" value="Unassembled WGS sequence"/>
</dbReference>
<dbReference type="PANTHER" id="PTHR43433:SF10">
    <property type="entry name" value="AB HYDROLASE-1 DOMAIN-CONTAINING PROTEIN"/>
    <property type="match status" value="1"/>
</dbReference>
<accession>A0A4R6VEJ5</accession>
<reference evidence="2 3" key="1">
    <citation type="submission" date="2019-03" db="EMBL/GenBank/DDBJ databases">
        <title>Genomic Encyclopedia of Type Strains, Phase IV (KMG-IV): sequencing the most valuable type-strain genomes for metagenomic binning, comparative biology and taxonomic classification.</title>
        <authorList>
            <person name="Goeker M."/>
        </authorList>
    </citation>
    <scope>NUCLEOTIDE SEQUENCE [LARGE SCALE GENOMIC DNA]</scope>
    <source>
        <strain evidence="2 3">DSM 45775</strain>
    </source>
</reference>
<gene>
    <name evidence="2" type="ORF">EV188_103433</name>
</gene>
<dbReference type="Gene3D" id="3.40.50.1820">
    <property type="entry name" value="alpha/beta hydrolase"/>
    <property type="match status" value="1"/>
</dbReference>
<dbReference type="Pfam" id="PF00561">
    <property type="entry name" value="Abhydrolase_1"/>
    <property type="match status" value="1"/>
</dbReference>
<sequence>MDHPDRVMFVVARASRLGDVDRRSRAEELLVDHATHTDEHEYVSETAETAFGPVEYAVVGTGTPVVVVHGSPGGIDAAALMARILPRDRVSAILLSRPGYLGTPLDGRATIDQQADLVAALLDHLAIDRAGVYTWSGGGPAGYRVAVRHPERVTALVANAAVSQAYEAPHQDLATRLMFTTAPGQWLLRLIAAHQPEQYVRAELDSEGDLTKEQLDRRVEEVLADPAKRDLALALGPTAVPDAHRRAGYRNDLDQFAAITSLELEKITAPTLVLQGTADSDLPPAQSTFAADTIPGAELLTLDTGTHLALYTHPDAAGAQARVVEFLTRGGA</sequence>
<name>A0A4R6VEJ5_9PSEU</name>
<proteinExistence type="predicted"/>
<dbReference type="AlphaFoldDB" id="A0A4R6VEJ5"/>
<dbReference type="GO" id="GO:0003824">
    <property type="term" value="F:catalytic activity"/>
    <property type="evidence" value="ECO:0007669"/>
    <property type="project" value="UniProtKB-ARBA"/>
</dbReference>
<evidence type="ECO:0000313" key="3">
    <source>
        <dbReference type="Proteomes" id="UP000295705"/>
    </source>
</evidence>
<evidence type="ECO:0000313" key="2">
    <source>
        <dbReference type="EMBL" id="TDQ60929.1"/>
    </source>
</evidence>